<organism evidence="2 3">
    <name type="scientific">Trichostrongylus colubriformis</name>
    <name type="common">Black scour worm</name>
    <dbReference type="NCBI Taxonomy" id="6319"/>
    <lineage>
        <taxon>Eukaryota</taxon>
        <taxon>Metazoa</taxon>
        <taxon>Ecdysozoa</taxon>
        <taxon>Nematoda</taxon>
        <taxon>Chromadorea</taxon>
        <taxon>Rhabditida</taxon>
        <taxon>Rhabditina</taxon>
        <taxon>Rhabditomorpha</taxon>
        <taxon>Strongyloidea</taxon>
        <taxon>Trichostrongylidae</taxon>
        <taxon>Trichostrongylus</taxon>
    </lineage>
</organism>
<evidence type="ECO:0000313" key="3">
    <source>
        <dbReference type="Proteomes" id="UP001331761"/>
    </source>
</evidence>
<sequence length="56" mass="6569">MCKFRVDKHSNYLLFSFGTRFTARMSFPHLNIFSSFTHASFMLFSVVDITSWLSNP</sequence>
<gene>
    <name evidence="2" type="ORF">GCK32_021168</name>
</gene>
<dbReference type="EMBL" id="WIXE01022335">
    <property type="protein sequence ID" value="KAK5967575.1"/>
    <property type="molecule type" value="Genomic_DNA"/>
</dbReference>
<comment type="caution">
    <text evidence="2">The sequence shown here is derived from an EMBL/GenBank/DDBJ whole genome shotgun (WGS) entry which is preliminary data.</text>
</comment>
<dbReference type="Proteomes" id="UP001331761">
    <property type="component" value="Unassembled WGS sequence"/>
</dbReference>
<name>A0AAN8EVB2_TRICO</name>
<reference evidence="2 3" key="1">
    <citation type="submission" date="2019-10" db="EMBL/GenBank/DDBJ databases">
        <title>Assembly and Annotation for the nematode Trichostrongylus colubriformis.</title>
        <authorList>
            <person name="Martin J."/>
        </authorList>
    </citation>
    <scope>NUCLEOTIDE SEQUENCE [LARGE SCALE GENOMIC DNA]</scope>
    <source>
        <strain evidence="2">G859</strain>
        <tissue evidence="2">Whole worm</tissue>
    </source>
</reference>
<keyword evidence="3" id="KW-1185">Reference proteome</keyword>
<proteinExistence type="predicted"/>
<keyword evidence="1" id="KW-1133">Transmembrane helix</keyword>
<accession>A0AAN8EVB2</accession>
<feature type="transmembrane region" description="Helical" evidence="1">
    <location>
        <begin position="30"/>
        <end position="53"/>
    </location>
</feature>
<evidence type="ECO:0000256" key="1">
    <source>
        <dbReference type="SAM" id="Phobius"/>
    </source>
</evidence>
<dbReference type="AlphaFoldDB" id="A0AAN8EVB2"/>
<keyword evidence="1" id="KW-0472">Membrane</keyword>
<protein>
    <submittedName>
        <fullName evidence="2">Uncharacterized protein</fullName>
    </submittedName>
</protein>
<evidence type="ECO:0000313" key="2">
    <source>
        <dbReference type="EMBL" id="KAK5967575.1"/>
    </source>
</evidence>
<keyword evidence="1" id="KW-0812">Transmembrane</keyword>